<proteinExistence type="predicted"/>
<gene>
    <name evidence="3" type="ordered locus">Varpa_0673</name>
</gene>
<dbReference type="HOGENOM" id="CLU_2621036_0_0_4"/>
<feature type="compositionally biased region" description="Basic and acidic residues" evidence="1">
    <location>
        <begin position="8"/>
        <end position="30"/>
    </location>
</feature>
<evidence type="ECO:0000256" key="2">
    <source>
        <dbReference type="SAM" id="Phobius"/>
    </source>
</evidence>
<reference evidence="4" key="1">
    <citation type="submission" date="2010-12" db="EMBL/GenBank/DDBJ databases">
        <title>Complete sequence of Variovorax paradoxus EPS.</title>
        <authorList>
            <consortium name="US DOE Joint Genome Institute"/>
            <person name="Lucas S."/>
            <person name="Copeland A."/>
            <person name="Lapidus A."/>
            <person name="Cheng J.-F."/>
            <person name="Goodwin L."/>
            <person name="Pitluck S."/>
            <person name="Teshima H."/>
            <person name="Detter J.C."/>
            <person name="Han C."/>
            <person name="Tapia R."/>
            <person name="Land M."/>
            <person name="Hauser L."/>
            <person name="Kyrpides N."/>
            <person name="Ivanova N."/>
            <person name="Ovchinnikova G."/>
            <person name="Orwin P."/>
            <person name="Han J.-I.G."/>
            <person name="Woyke T."/>
        </authorList>
    </citation>
    <scope>NUCLEOTIDE SEQUENCE [LARGE SCALE GENOMIC DNA]</scope>
    <source>
        <strain evidence="4">EPS</strain>
    </source>
</reference>
<dbReference type="KEGG" id="vpe:Varpa_0673"/>
<accession>E6V7H0</accession>
<evidence type="ECO:0000313" key="3">
    <source>
        <dbReference type="EMBL" id="ADU34892.1"/>
    </source>
</evidence>
<dbReference type="Proteomes" id="UP000008917">
    <property type="component" value="Chromosome"/>
</dbReference>
<feature type="compositionally biased region" description="Low complexity" evidence="1">
    <location>
        <begin position="67"/>
        <end position="78"/>
    </location>
</feature>
<evidence type="ECO:0000313" key="4">
    <source>
        <dbReference type="Proteomes" id="UP000008917"/>
    </source>
</evidence>
<organism evidence="3 4">
    <name type="scientific">Variovorax paradoxus (strain EPS)</name>
    <dbReference type="NCBI Taxonomy" id="595537"/>
    <lineage>
        <taxon>Bacteria</taxon>
        <taxon>Pseudomonadati</taxon>
        <taxon>Pseudomonadota</taxon>
        <taxon>Betaproteobacteria</taxon>
        <taxon>Burkholderiales</taxon>
        <taxon>Comamonadaceae</taxon>
        <taxon>Variovorax</taxon>
    </lineage>
</organism>
<sequence>MNNPPTNTHRETHRDEHRERRETSDDRDNRRVFAWGASAAVLIFLGALAYFYAVDKRGEAPSPPPAAQSQSAPQPAKQ</sequence>
<dbReference type="AlphaFoldDB" id="E6V7H0"/>
<dbReference type="RefSeq" id="WP_013539137.1">
    <property type="nucleotide sequence ID" value="NC_014931.1"/>
</dbReference>
<protein>
    <submittedName>
        <fullName evidence="3">Uncharacterized protein</fullName>
    </submittedName>
</protein>
<keyword evidence="2" id="KW-0812">Transmembrane</keyword>
<evidence type="ECO:0000256" key="1">
    <source>
        <dbReference type="SAM" id="MobiDB-lite"/>
    </source>
</evidence>
<dbReference type="EMBL" id="CP002417">
    <property type="protein sequence ID" value="ADU34892.1"/>
    <property type="molecule type" value="Genomic_DNA"/>
</dbReference>
<keyword evidence="2" id="KW-0472">Membrane</keyword>
<keyword evidence="2" id="KW-1133">Transmembrane helix</keyword>
<feature type="region of interest" description="Disordered" evidence="1">
    <location>
        <begin position="1"/>
        <end position="30"/>
    </location>
</feature>
<feature type="region of interest" description="Disordered" evidence="1">
    <location>
        <begin position="57"/>
        <end position="78"/>
    </location>
</feature>
<name>E6V7H0_VARPE</name>
<reference evidence="3 4" key="2">
    <citation type="journal article" date="2013" name="Genome Announc.">
        <title>Genome of the Root-Associated Plant Growth-Promoting Bacterium Variovorax paradoxus Strain EPS.</title>
        <authorList>
            <person name="Han J.I."/>
            <person name="Spain J.C."/>
            <person name="Leadbetter J.R."/>
            <person name="Ovchinnikova G."/>
            <person name="Goodwin L.A."/>
            <person name="Han C.S."/>
            <person name="Woyke T."/>
            <person name="Davenport K.W."/>
            <person name="Orwin P.M."/>
        </authorList>
    </citation>
    <scope>NUCLEOTIDE SEQUENCE [LARGE SCALE GENOMIC DNA]</scope>
    <source>
        <strain evidence="3 4">EPS</strain>
    </source>
</reference>
<feature type="transmembrane region" description="Helical" evidence="2">
    <location>
        <begin position="32"/>
        <end position="53"/>
    </location>
</feature>